<proteinExistence type="predicted"/>
<dbReference type="Pfam" id="PF13641">
    <property type="entry name" value="Glyco_tranf_2_3"/>
    <property type="match status" value="1"/>
</dbReference>
<evidence type="ECO:0000313" key="2">
    <source>
        <dbReference type="EMBL" id="ASK65394.1"/>
    </source>
</evidence>
<dbReference type="Proteomes" id="UP000198398">
    <property type="component" value="Chromosome"/>
</dbReference>
<name>A0A220UAY3_9MICO</name>
<dbReference type="AlphaFoldDB" id="A0A220UAY3"/>
<accession>A0A220UAY3</accession>
<feature type="compositionally biased region" description="Polar residues" evidence="1">
    <location>
        <begin position="88"/>
        <end position="104"/>
    </location>
</feature>
<dbReference type="Gene3D" id="3.90.550.60">
    <property type="match status" value="1"/>
</dbReference>
<sequence>MGVVGVALHRLGGRVGLGHAGEVEGVGCGFHPCRVPGASARAGTARGAPPPADHLAIVAKLPGITPQRSAPLDRPSAQRCAATESRIRPTSSGVWMQDVPSDSGSPDEHGAATFDGARADASSTVLQRTDALASPLLWGQAFPVAAWKQVLGERSVTLSLADGPATLLGARHGHVRRHGLLAAGRHEIPLAEHDDDWLWVDDAAGAVTWTLPERVELAPVTVVIPTYRREEDALAQARRFLQMEVVTSVVVVDQGGTLPDHREFAHLLATHPSLQLVTQANLGGSGGYARGMLEASRDPAAAVLFSDDDAVLSEESLRRMVTYQALSAVPTIVGTPLFSAARPSLLVAHTEKVDSRAFQWRSSDRRRGATDLAGTGPADWTFLTAQGEANYTGWWGTLFPRARPSSSDTPPPCS</sequence>
<evidence type="ECO:0000256" key="1">
    <source>
        <dbReference type="SAM" id="MobiDB-lite"/>
    </source>
</evidence>
<reference evidence="3" key="1">
    <citation type="submission" date="2017-07" db="EMBL/GenBank/DDBJ databases">
        <title>Brachybacterium sp. VR2415.</title>
        <authorList>
            <person name="Tak E.J."/>
            <person name="Bae J.-W."/>
        </authorList>
    </citation>
    <scope>NUCLEOTIDE SEQUENCE [LARGE SCALE GENOMIC DNA]</scope>
    <source>
        <strain evidence="3">VR2415</strain>
    </source>
</reference>
<keyword evidence="3" id="KW-1185">Reference proteome</keyword>
<evidence type="ECO:0008006" key="4">
    <source>
        <dbReference type="Google" id="ProtNLM"/>
    </source>
</evidence>
<gene>
    <name evidence="2" type="ORF">CFK39_05620</name>
</gene>
<dbReference type="EMBL" id="CP022316">
    <property type="protein sequence ID" value="ASK65394.1"/>
    <property type="molecule type" value="Genomic_DNA"/>
</dbReference>
<organism evidence="2 3">
    <name type="scientific">Brachybacterium avium</name>
    <dbReference type="NCBI Taxonomy" id="2017485"/>
    <lineage>
        <taxon>Bacteria</taxon>
        <taxon>Bacillati</taxon>
        <taxon>Actinomycetota</taxon>
        <taxon>Actinomycetes</taxon>
        <taxon>Micrococcales</taxon>
        <taxon>Dermabacteraceae</taxon>
        <taxon>Brachybacterium</taxon>
    </lineage>
</organism>
<feature type="region of interest" description="Disordered" evidence="1">
    <location>
        <begin position="84"/>
        <end position="114"/>
    </location>
</feature>
<evidence type="ECO:0000313" key="3">
    <source>
        <dbReference type="Proteomes" id="UP000198398"/>
    </source>
</evidence>
<protein>
    <recommendedName>
        <fullName evidence="4">Glycosyltransferase 2-like domain-containing protein</fullName>
    </recommendedName>
</protein>
<dbReference type="KEGG" id="brv:CFK39_05620"/>
<dbReference type="InterPro" id="IPR029044">
    <property type="entry name" value="Nucleotide-diphossugar_trans"/>
</dbReference>
<dbReference type="SUPFAM" id="SSF53448">
    <property type="entry name" value="Nucleotide-diphospho-sugar transferases"/>
    <property type="match status" value="1"/>
</dbReference>